<proteinExistence type="predicted"/>
<accession>A0A164FZN1</accession>
<dbReference type="Proteomes" id="UP000076858">
    <property type="component" value="Unassembled WGS sequence"/>
</dbReference>
<name>A0A164FZN1_9CRUS</name>
<evidence type="ECO:0000313" key="1">
    <source>
        <dbReference type="EMBL" id="KZR98339.1"/>
    </source>
</evidence>
<organism evidence="1 2">
    <name type="scientific">Daphnia magna</name>
    <dbReference type="NCBI Taxonomy" id="35525"/>
    <lineage>
        <taxon>Eukaryota</taxon>
        <taxon>Metazoa</taxon>
        <taxon>Ecdysozoa</taxon>
        <taxon>Arthropoda</taxon>
        <taxon>Crustacea</taxon>
        <taxon>Branchiopoda</taxon>
        <taxon>Diplostraca</taxon>
        <taxon>Cladocera</taxon>
        <taxon>Anomopoda</taxon>
        <taxon>Daphniidae</taxon>
        <taxon>Daphnia</taxon>
    </lineage>
</organism>
<evidence type="ECO:0000313" key="2">
    <source>
        <dbReference type="Proteomes" id="UP000076858"/>
    </source>
</evidence>
<keyword evidence="2" id="KW-1185">Reference proteome</keyword>
<dbReference type="EMBL" id="LRGB01017422">
    <property type="protein sequence ID" value="KZR98339.1"/>
    <property type="molecule type" value="Genomic_DNA"/>
</dbReference>
<gene>
    <name evidence="1" type="ORF">APZ42_006289</name>
</gene>
<dbReference type="AlphaFoldDB" id="A0A164FZN1"/>
<feature type="non-terminal residue" evidence="1">
    <location>
        <position position="181"/>
    </location>
</feature>
<comment type="caution">
    <text evidence="1">The sequence shown here is derived from an EMBL/GenBank/DDBJ whole genome shotgun (WGS) entry which is preliminary data.</text>
</comment>
<reference evidence="1 2" key="1">
    <citation type="submission" date="2016-03" db="EMBL/GenBank/DDBJ databases">
        <title>EvidentialGene: Evidence-directed Construction of Genes on Genomes.</title>
        <authorList>
            <person name="Gilbert D.G."/>
            <person name="Choi J.-H."/>
            <person name="Mockaitis K."/>
            <person name="Colbourne J."/>
            <person name="Pfrender M."/>
        </authorList>
    </citation>
    <scope>NUCLEOTIDE SEQUENCE [LARGE SCALE GENOMIC DNA]</scope>
    <source>
        <strain evidence="1 2">Xinb3</strain>
        <tissue evidence="1">Complete organism</tissue>
    </source>
</reference>
<sequence>QKLCPNCYMTFFNVNINKIPWNPPRCASPKLNDSSELDDCELELNNISYENDTSFDSPSKPLSRSLTVTSALEVTSVILDKQRSKTQRYQVIKRKASQVQEAFLKLHEPIANIVDEVVNDKTNSVSPNDCEVLMYELQQRCEKLKEIGDFKGILSLITLAPVSWTQQRTSHFFDVSISQVK</sequence>
<protein>
    <submittedName>
        <fullName evidence="1">Cc8L18.2-like protein</fullName>
    </submittedName>
</protein>
<feature type="non-terminal residue" evidence="1">
    <location>
        <position position="1"/>
    </location>
</feature>